<feature type="domain" description="Streptococcal pilin isopeptide linkage" evidence="8">
    <location>
        <begin position="565"/>
        <end position="666"/>
    </location>
</feature>
<accession>A0A1V4DI47</accession>
<reference evidence="10 11" key="1">
    <citation type="submission" date="2017-02" db="EMBL/GenBank/DDBJ databases">
        <title>Vagococcus cremeus sp. nov., isolated from the small intestine of a marten, Martes flavigula.</title>
        <authorList>
            <person name="Tak E.J."/>
            <person name="Bae J.-W."/>
        </authorList>
    </citation>
    <scope>NUCLEOTIDE SEQUENCE [LARGE SCALE GENOMIC DNA]</scope>
    <source>
        <strain evidence="10 11">D7T301</strain>
    </source>
</reference>
<dbReference type="InterPro" id="IPR008454">
    <property type="entry name" value="Collagen-bd_Cna-like_B-typ_dom"/>
</dbReference>
<feature type="domain" description="SpaA-like prealbumin fold" evidence="9">
    <location>
        <begin position="348"/>
        <end position="457"/>
    </location>
</feature>
<dbReference type="InterPro" id="IPR038174">
    <property type="entry name" value="Strep_pil_link_sf"/>
</dbReference>
<keyword evidence="1" id="KW-0134">Cell wall</keyword>
<evidence type="ECO:0000313" key="11">
    <source>
        <dbReference type="Proteomes" id="UP000189970"/>
    </source>
</evidence>
<dbReference type="AlphaFoldDB" id="A0A1V4DI47"/>
<proteinExistence type="predicted"/>
<feature type="compositionally biased region" description="Low complexity" evidence="5">
    <location>
        <begin position="1220"/>
        <end position="1230"/>
    </location>
</feature>
<dbReference type="Proteomes" id="UP000189970">
    <property type="component" value="Unassembled WGS sequence"/>
</dbReference>
<feature type="domain" description="Streptococcal pilin isopeptide linkage" evidence="8">
    <location>
        <begin position="895"/>
        <end position="996"/>
    </location>
</feature>
<dbReference type="Pfam" id="PF00746">
    <property type="entry name" value="Gram_pos_anchor"/>
    <property type="match status" value="1"/>
</dbReference>
<dbReference type="Gene3D" id="2.60.40.10">
    <property type="entry name" value="Immunoglobulins"/>
    <property type="match status" value="1"/>
</dbReference>
<feature type="domain" description="Streptococcal pilin isopeptide linkage" evidence="8">
    <location>
        <begin position="1115"/>
        <end position="1216"/>
    </location>
</feature>
<dbReference type="RefSeq" id="WP_079347151.1">
    <property type="nucleotide sequence ID" value="NZ_MVAB01000001.1"/>
</dbReference>
<feature type="domain" description="Streptococcal pilin isopeptide linkage" evidence="8">
    <location>
        <begin position="785"/>
        <end position="886"/>
    </location>
</feature>
<evidence type="ECO:0000259" key="8">
    <source>
        <dbReference type="Pfam" id="PF12892"/>
    </source>
</evidence>
<gene>
    <name evidence="10" type="ORF">BW731_07975</name>
</gene>
<dbReference type="Pfam" id="PF17802">
    <property type="entry name" value="SpaA"/>
    <property type="match status" value="1"/>
</dbReference>
<dbReference type="InterPro" id="IPR011252">
    <property type="entry name" value="Fibrogen-bd_dom1"/>
</dbReference>
<dbReference type="Gene3D" id="2.60.40.3050">
    <property type="match status" value="6"/>
</dbReference>
<evidence type="ECO:0000256" key="5">
    <source>
        <dbReference type="SAM" id="MobiDB-lite"/>
    </source>
</evidence>
<feature type="domain" description="Streptococcal pilin isopeptide linkage" evidence="8">
    <location>
        <begin position="675"/>
        <end position="776"/>
    </location>
</feature>
<evidence type="ECO:0000259" key="7">
    <source>
        <dbReference type="Pfam" id="PF05738"/>
    </source>
</evidence>
<feature type="domain" description="Gram-positive cocci surface proteins LPxTG" evidence="6">
    <location>
        <begin position="1229"/>
        <end position="1270"/>
    </location>
</feature>
<feature type="region of interest" description="Disordered" evidence="5">
    <location>
        <begin position="1218"/>
        <end position="1238"/>
    </location>
</feature>
<comment type="caution">
    <text evidence="10">The sequence shown here is derived from an EMBL/GenBank/DDBJ whole genome shotgun (WGS) entry which is preliminary data.</text>
</comment>
<name>A0A1V4DI47_9ENTE</name>
<dbReference type="InterPro" id="IPR041033">
    <property type="entry name" value="SpaA_PFL_dom_1"/>
</dbReference>
<evidence type="ECO:0000259" key="9">
    <source>
        <dbReference type="Pfam" id="PF17802"/>
    </source>
</evidence>
<evidence type="ECO:0000313" key="10">
    <source>
        <dbReference type="EMBL" id="OPF88111.1"/>
    </source>
</evidence>
<evidence type="ECO:0000259" key="6">
    <source>
        <dbReference type="Pfam" id="PF00746"/>
    </source>
</evidence>
<organism evidence="10 11">
    <name type="scientific">Vagococcus martis</name>
    <dbReference type="NCBI Taxonomy" id="1768210"/>
    <lineage>
        <taxon>Bacteria</taxon>
        <taxon>Bacillati</taxon>
        <taxon>Bacillota</taxon>
        <taxon>Bacilli</taxon>
        <taxon>Lactobacillales</taxon>
        <taxon>Enterococcaceae</taxon>
        <taxon>Vagococcus</taxon>
    </lineage>
</organism>
<protein>
    <recommendedName>
        <fullName evidence="12">Gram-positive cocci surface proteins LPxTG domain-containing protein</fullName>
    </recommendedName>
</protein>
<keyword evidence="2" id="KW-0964">Secreted</keyword>
<keyword evidence="11" id="KW-1185">Reference proteome</keyword>
<evidence type="ECO:0008006" key="12">
    <source>
        <dbReference type="Google" id="ProtNLM"/>
    </source>
</evidence>
<dbReference type="Pfam" id="PF05738">
    <property type="entry name" value="Cna_B"/>
    <property type="match status" value="1"/>
</dbReference>
<evidence type="ECO:0000256" key="1">
    <source>
        <dbReference type="ARBA" id="ARBA00022512"/>
    </source>
</evidence>
<dbReference type="NCBIfam" id="TIGR03786">
    <property type="entry name" value="strep_pil_rpt"/>
    <property type="match status" value="6"/>
</dbReference>
<dbReference type="Gene3D" id="2.60.40.1280">
    <property type="match status" value="1"/>
</dbReference>
<sequence length="1270" mass="138751">MKKKENMITIKKISNLILVLLLLLSNIVSIFSINVVASGLPMDITSLSVSPGSIDYGRDFTVDGQFGGDGYTVTPGQHLHIPISTNGVQVTLPSRTEKIYQEGVHIADVVFSNQSIDITFTEEASQLENVKGRFTVMGQGHNTNTSESNIGTITFGQGKHYEKDVDVVYTHSETGVETDNVYSKQGISYAADPKHATWVFTLNAAKKSSGGSAFYVINDTLNDTMNWDIEKNKAEMYAVNVEYADGHSTWLTLEQAATQGINVNFKNDKEIEINANGNILEGTKVVINLKASLTQEVLDDLDVKFVENSSSVKIHGVNESEWPISEDDLHAQAIVYHSGASGEGTIRGSLSIVKYEKGSTKPIPNVTFKIERIDGREINISSSLSNNDQFVLSDDKKSIEAKTDNDGKINIKGLSPTKYKVTEVEAPSYVKFDKDNALSSEFIVDENNTVINKVFENEVKSTDVSVEKIWVGGDEKNRPNVYFQLMNEGEKIGQPKQLESSKVVWKDLPEYENGKKVNYTVEEVNEDGTPWEAKGYTRGKVEGSIEQGFKVINKYDSQPGSIVLSAKKSLSGRDLVDGEFKFELRDEAGKVLQTQTNQAGQVNFDEISYDKVGTYIYSIHEVKGNAPGVTYDSKALKVTVKVTDKGGKLEAEALYDGGAEFKNSYAPSNGSVVLSAKKSLSGRDLVDGEFKFELRDEAGKVLQTQTNQAGQVNFDEISYDKVGTYIYSIHEVKGNAPGVTYDSKALKVTVKVTDKGGKLEAEALYDGGAEFKNSYAPSNGSVVLSAKKSLSGRDLVDGEFKFELRDEAGKVLQTQTNQAGQVNFDEISYDKAGTYTYSIHEVKGNAPGVTYDNKALKVTVKVTDKGGKLEAEALYDGGAEFKNSYAPSNGSVVLSVKKSLLGRDLVDGEFKFELRDEAGKVLQTQTNQAGQVNFDEISYDKVGTYTYSIHEVKGNAPGVTYDNKALKVTVKVTDKGGKLEAEALYDGGAEFKNSYAPSNGSVVLSVKKSLLGRGLVDGEFKFELRDEAGKVLQTQTNQAGQVNFDEISYDKAGTYTYSIHEVKGNAPGVTYDSKALKVTVKVTDKGGKLEVEALYDGGAEFKNSYAPSNGSVVLSAKKSLSGRDLVDGEFKFELRDEAGKVLQTQTNQAGQVNFDEISYDKVGTYIYSIHEVKGNAPGVTYDSKALKVTVKVTDKGGKLEAESLYDGGAEFNNHYKKFGKPNNKPSNKPNTSQNTLPQTGEVRMNFNELIGLLVLSTVSVSWLNRKKRSE</sequence>
<dbReference type="NCBIfam" id="TIGR01167">
    <property type="entry name" value="LPXTG_anchor"/>
    <property type="match status" value="1"/>
</dbReference>
<feature type="domain" description="CNA-B" evidence="7">
    <location>
        <begin position="464"/>
        <end position="553"/>
    </location>
</feature>
<evidence type="ECO:0000256" key="2">
    <source>
        <dbReference type="ARBA" id="ARBA00022525"/>
    </source>
</evidence>
<dbReference type="CDD" id="cd00222">
    <property type="entry name" value="CollagenBindB"/>
    <property type="match status" value="1"/>
</dbReference>
<dbReference type="SUPFAM" id="SSF49478">
    <property type="entry name" value="Cna protein B-type domain"/>
    <property type="match status" value="1"/>
</dbReference>
<keyword evidence="3" id="KW-0732">Signal</keyword>
<evidence type="ECO:0000256" key="4">
    <source>
        <dbReference type="ARBA" id="ARBA00023088"/>
    </source>
</evidence>
<feature type="domain" description="Streptococcal pilin isopeptide linkage" evidence="8">
    <location>
        <begin position="1005"/>
        <end position="1106"/>
    </location>
</feature>
<keyword evidence="4" id="KW-0572">Peptidoglycan-anchor</keyword>
<dbReference type="GO" id="GO:0007155">
    <property type="term" value="P:cell adhesion"/>
    <property type="evidence" value="ECO:0007669"/>
    <property type="project" value="InterPro"/>
</dbReference>
<dbReference type="InterPro" id="IPR019931">
    <property type="entry name" value="LPXTG_anchor"/>
</dbReference>
<dbReference type="EMBL" id="MVAB01000001">
    <property type="protein sequence ID" value="OPF88111.1"/>
    <property type="molecule type" value="Genomic_DNA"/>
</dbReference>
<evidence type="ECO:0000256" key="3">
    <source>
        <dbReference type="ARBA" id="ARBA00022729"/>
    </source>
</evidence>
<dbReference type="Pfam" id="PF12892">
    <property type="entry name" value="FctA"/>
    <property type="match status" value="6"/>
</dbReference>
<dbReference type="Gene3D" id="2.60.40.1140">
    <property type="entry name" value="Collagen-binding surface protein Cna, B-type domain"/>
    <property type="match status" value="1"/>
</dbReference>
<dbReference type="InterPro" id="IPR013783">
    <property type="entry name" value="Ig-like_fold"/>
</dbReference>
<dbReference type="InterPro" id="IPR022464">
    <property type="entry name" value="Strep_pil_isopept_link"/>
</dbReference>